<evidence type="ECO:0000256" key="1">
    <source>
        <dbReference type="ARBA" id="ARBA00003041"/>
    </source>
</evidence>
<sequence length="287" mass="32615">MYSNLYKAGWVMMDSDARVIDTNELVESRLREQAARQLAAEEGLREGEDGSEPFQPGINPEVVDALLAKDGGENVLKSVSQKEKAALEQEIEEAREQLKALKEQADQMLQNASAQIEEMRMETLTQAKEQGYQSGYEEGMAQAQALKDEYLQEKKELEKEHERAIQELEPQFIHNITGIYEHIFKVDLSGHEQIVSNLLIDAMQKMNYAKSFIVHVSKKDYPKVSAQKERILEETGTLPDNLEIITDVTLSQAQCMIETEGGIYDCSLGTELEELKRKLRLLSYKIN</sequence>
<keyword evidence="3" id="KW-0813">Transport</keyword>
<feature type="coiled-coil region" evidence="7">
    <location>
        <begin position="77"/>
        <end position="167"/>
    </location>
</feature>
<evidence type="ECO:0000256" key="2">
    <source>
        <dbReference type="ARBA" id="ARBA00006602"/>
    </source>
</evidence>
<comment type="similarity">
    <text evidence="2">Belongs to the FliH family.</text>
</comment>
<dbReference type="PANTHER" id="PTHR34982:SF1">
    <property type="entry name" value="FLAGELLAR ASSEMBLY PROTEIN FLIH"/>
    <property type="match status" value="1"/>
</dbReference>
<keyword evidence="11" id="KW-1185">Reference proteome</keyword>
<evidence type="ECO:0000256" key="3">
    <source>
        <dbReference type="ARBA" id="ARBA00022448"/>
    </source>
</evidence>
<protein>
    <recommendedName>
        <fullName evidence="9">Flagellar assembly protein FliH/Type III secretion system HrpE domain-containing protein</fullName>
    </recommendedName>
</protein>
<dbReference type="EMBL" id="RAYQ01000002">
    <property type="protein sequence ID" value="RKI93645.1"/>
    <property type="molecule type" value="Genomic_DNA"/>
</dbReference>
<keyword evidence="4" id="KW-1005">Bacterial flagellum biogenesis</keyword>
<reference evidence="10 11" key="1">
    <citation type="submission" date="2018-09" db="EMBL/GenBank/DDBJ databases">
        <title>Murine metabolic-syndrome-specific gut microbial biobank.</title>
        <authorList>
            <person name="Liu C."/>
        </authorList>
    </citation>
    <scope>NUCLEOTIDE SEQUENCE [LARGE SCALE GENOMIC DNA]</scope>
    <source>
        <strain evidence="10 11">0.1xD8-82</strain>
    </source>
</reference>
<dbReference type="InterPro" id="IPR051472">
    <property type="entry name" value="T3SS_Stator/FliH"/>
</dbReference>
<dbReference type="GO" id="GO:0015031">
    <property type="term" value="P:protein transport"/>
    <property type="evidence" value="ECO:0007669"/>
    <property type="project" value="UniProtKB-KW"/>
</dbReference>
<keyword evidence="5" id="KW-0653">Protein transport</keyword>
<dbReference type="InterPro" id="IPR018035">
    <property type="entry name" value="Flagellar_FliH/T3SS_HrpE"/>
</dbReference>
<feature type="domain" description="Flagellar assembly protein FliH/Type III secretion system HrpE" evidence="9">
    <location>
        <begin position="148"/>
        <end position="274"/>
    </location>
</feature>
<dbReference type="PANTHER" id="PTHR34982">
    <property type="entry name" value="YOP PROTEINS TRANSLOCATION PROTEIN L"/>
    <property type="match status" value="1"/>
</dbReference>
<keyword evidence="6" id="KW-1006">Bacterial flagellum protein export</keyword>
<organism evidence="10 11">
    <name type="scientific">Parablautia intestinalis</name>
    <dbReference type="NCBI Taxonomy" id="2320100"/>
    <lineage>
        <taxon>Bacteria</taxon>
        <taxon>Bacillati</taxon>
        <taxon>Bacillota</taxon>
        <taxon>Clostridia</taxon>
        <taxon>Lachnospirales</taxon>
        <taxon>Lachnospiraceae</taxon>
        <taxon>Parablautia</taxon>
    </lineage>
</organism>
<name>A0A3A9B4F6_9FIRM</name>
<proteinExistence type="inferred from homology"/>
<comment type="function">
    <text evidence="1">Needed for flagellar regrowth and assembly.</text>
</comment>
<evidence type="ECO:0000256" key="4">
    <source>
        <dbReference type="ARBA" id="ARBA00022795"/>
    </source>
</evidence>
<evidence type="ECO:0000313" key="11">
    <source>
        <dbReference type="Proteomes" id="UP000280696"/>
    </source>
</evidence>
<evidence type="ECO:0000259" key="9">
    <source>
        <dbReference type="Pfam" id="PF02108"/>
    </source>
</evidence>
<dbReference type="GO" id="GO:0044781">
    <property type="term" value="P:bacterial-type flagellum organization"/>
    <property type="evidence" value="ECO:0007669"/>
    <property type="project" value="UniProtKB-KW"/>
</dbReference>
<gene>
    <name evidence="10" type="ORF">D7V94_02850</name>
</gene>
<evidence type="ECO:0000313" key="10">
    <source>
        <dbReference type="EMBL" id="RKI93645.1"/>
    </source>
</evidence>
<accession>A0A3A9B4F6</accession>
<evidence type="ECO:0000256" key="8">
    <source>
        <dbReference type="SAM" id="MobiDB-lite"/>
    </source>
</evidence>
<comment type="caution">
    <text evidence="10">The sequence shown here is derived from an EMBL/GenBank/DDBJ whole genome shotgun (WGS) entry which is preliminary data.</text>
</comment>
<evidence type="ECO:0000256" key="5">
    <source>
        <dbReference type="ARBA" id="ARBA00022927"/>
    </source>
</evidence>
<feature type="region of interest" description="Disordered" evidence="8">
    <location>
        <begin position="39"/>
        <end position="58"/>
    </location>
</feature>
<dbReference type="Pfam" id="PF02108">
    <property type="entry name" value="FliH"/>
    <property type="match status" value="1"/>
</dbReference>
<dbReference type="Proteomes" id="UP000280696">
    <property type="component" value="Unassembled WGS sequence"/>
</dbReference>
<dbReference type="GO" id="GO:0005829">
    <property type="term" value="C:cytosol"/>
    <property type="evidence" value="ECO:0007669"/>
    <property type="project" value="TreeGrafter"/>
</dbReference>
<evidence type="ECO:0000256" key="6">
    <source>
        <dbReference type="ARBA" id="ARBA00023225"/>
    </source>
</evidence>
<evidence type="ECO:0000256" key="7">
    <source>
        <dbReference type="SAM" id="Coils"/>
    </source>
</evidence>
<dbReference type="AlphaFoldDB" id="A0A3A9B4F6"/>
<keyword evidence="7" id="KW-0175">Coiled coil</keyword>